<dbReference type="GO" id="GO:0032259">
    <property type="term" value="P:methylation"/>
    <property type="evidence" value="ECO:0007669"/>
    <property type="project" value="UniProtKB-KW"/>
</dbReference>
<accession>A0A2Z7BMR5</accession>
<keyword evidence="1" id="KW-0808">Transferase</keyword>
<dbReference type="Proteomes" id="UP000250235">
    <property type="component" value="Unassembled WGS sequence"/>
</dbReference>
<keyword evidence="1" id="KW-0489">Methyltransferase</keyword>
<reference evidence="1 2" key="1">
    <citation type="journal article" date="2015" name="Proc. Natl. Acad. Sci. U.S.A.">
        <title>The resurrection genome of Boea hygrometrica: A blueprint for survival of dehydration.</title>
        <authorList>
            <person name="Xiao L."/>
            <person name="Yang G."/>
            <person name="Zhang L."/>
            <person name="Yang X."/>
            <person name="Zhao S."/>
            <person name="Ji Z."/>
            <person name="Zhou Q."/>
            <person name="Hu M."/>
            <person name="Wang Y."/>
            <person name="Chen M."/>
            <person name="Xu Y."/>
            <person name="Jin H."/>
            <person name="Xiao X."/>
            <person name="Hu G."/>
            <person name="Bao F."/>
            <person name="Hu Y."/>
            <person name="Wan P."/>
            <person name="Li L."/>
            <person name="Deng X."/>
            <person name="Kuang T."/>
            <person name="Xiang C."/>
            <person name="Zhu J.K."/>
            <person name="Oliver M.J."/>
            <person name="He Y."/>
        </authorList>
    </citation>
    <scope>NUCLEOTIDE SEQUENCE [LARGE SCALE GENOMIC DNA]</scope>
    <source>
        <strain evidence="2">cv. XS01</strain>
    </source>
</reference>
<dbReference type="AlphaFoldDB" id="A0A2Z7BMR5"/>
<evidence type="ECO:0000313" key="2">
    <source>
        <dbReference type="Proteomes" id="UP000250235"/>
    </source>
</evidence>
<sequence>METSKVESVVRILGDGQDKPAGTSKKMMNRWISDDVIGDVIMFSRKLSAVVKRSAREKRRSTGRSISRELQCNQQLVFGVSDSKTMSFELMDTTAFCLRAKDSADALCDEENQQMLAGFTTEEAEADTVADQGLKRVNRIFGGLNEGIWPKIEELTAQEWISDDVIGDVIMFSRKLSAVVKRSAREKRRRTGRSISRELQCNQQLVFGVSDSKTMSFELMDTTVFCLALRIQQMLFPMKKISRYFSQEKPAGSNSTSRQLMDTTVFCLALRIQQMLFAMRKTSRYNSQE</sequence>
<dbReference type="GO" id="GO:0008168">
    <property type="term" value="F:methyltransferase activity"/>
    <property type="evidence" value="ECO:0007669"/>
    <property type="project" value="UniProtKB-KW"/>
</dbReference>
<dbReference type="EMBL" id="KV004529">
    <property type="protein sequence ID" value="KZV35624.1"/>
    <property type="molecule type" value="Genomic_DNA"/>
</dbReference>
<evidence type="ECO:0000313" key="1">
    <source>
        <dbReference type="EMBL" id="KZV35624.1"/>
    </source>
</evidence>
<protein>
    <submittedName>
        <fullName evidence="1">rRNA methyltransferase</fullName>
    </submittedName>
</protein>
<name>A0A2Z7BMR5_9LAMI</name>
<keyword evidence="2" id="KW-1185">Reference proteome</keyword>
<organism evidence="1 2">
    <name type="scientific">Dorcoceras hygrometricum</name>
    <dbReference type="NCBI Taxonomy" id="472368"/>
    <lineage>
        <taxon>Eukaryota</taxon>
        <taxon>Viridiplantae</taxon>
        <taxon>Streptophyta</taxon>
        <taxon>Embryophyta</taxon>
        <taxon>Tracheophyta</taxon>
        <taxon>Spermatophyta</taxon>
        <taxon>Magnoliopsida</taxon>
        <taxon>eudicotyledons</taxon>
        <taxon>Gunneridae</taxon>
        <taxon>Pentapetalae</taxon>
        <taxon>asterids</taxon>
        <taxon>lamiids</taxon>
        <taxon>Lamiales</taxon>
        <taxon>Gesneriaceae</taxon>
        <taxon>Didymocarpoideae</taxon>
        <taxon>Trichosporeae</taxon>
        <taxon>Loxocarpinae</taxon>
        <taxon>Dorcoceras</taxon>
    </lineage>
</organism>
<gene>
    <name evidence="1" type="ORF">F511_30796</name>
</gene>
<proteinExistence type="predicted"/>